<gene>
    <name evidence="3" type="ORF">I8531_001573</name>
</gene>
<comment type="caution">
    <text evidence="3">The sequence shown here is derived from an EMBL/GenBank/DDBJ whole genome shotgun (WGS) entry which is preliminary data.</text>
</comment>
<name>A0A9P3T5G7_KLUIN</name>
<keyword evidence="3" id="KW-0067">ATP-binding</keyword>
<dbReference type="Proteomes" id="UP000867740">
    <property type="component" value="Unassembled WGS sequence"/>
</dbReference>
<dbReference type="AlphaFoldDB" id="A0A9P3T5G7"/>
<organism evidence="3 4">
    <name type="scientific">Kluyvera intermedia</name>
    <name type="common">Enterobacter intermedius</name>
    <dbReference type="NCBI Taxonomy" id="61648"/>
    <lineage>
        <taxon>Bacteria</taxon>
        <taxon>Pseudomonadati</taxon>
        <taxon>Pseudomonadota</taxon>
        <taxon>Gammaproteobacteria</taxon>
        <taxon>Enterobacterales</taxon>
        <taxon>Enterobacteriaceae</taxon>
        <taxon>Kluyvera</taxon>
    </lineage>
</organism>
<evidence type="ECO:0000256" key="1">
    <source>
        <dbReference type="ARBA" id="ARBA00034923"/>
    </source>
</evidence>
<dbReference type="Gene3D" id="3.40.50.300">
    <property type="entry name" value="P-loop containing nucleotide triphosphate hydrolases"/>
    <property type="match status" value="2"/>
</dbReference>
<dbReference type="InterPro" id="IPR027417">
    <property type="entry name" value="P-loop_NTPase"/>
</dbReference>
<dbReference type="InterPro" id="IPR027785">
    <property type="entry name" value="UvrD-like_helicase_C"/>
</dbReference>
<dbReference type="GO" id="GO:0005524">
    <property type="term" value="F:ATP binding"/>
    <property type="evidence" value="ECO:0007669"/>
    <property type="project" value="UniProtKB-KW"/>
</dbReference>
<evidence type="ECO:0000313" key="3">
    <source>
        <dbReference type="EMBL" id="HAT3581293.1"/>
    </source>
</evidence>
<dbReference type="InterPro" id="IPR000212">
    <property type="entry name" value="DNA_helicase_UvrD/REP"/>
</dbReference>
<proteinExistence type="predicted"/>
<dbReference type="Pfam" id="PF13538">
    <property type="entry name" value="UvrD_C_2"/>
    <property type="match status" value="1"/>
</dbReference>
<dbReference type="PANTHER" id="PTHR11070:SF2">
    <property type="entry name" value="ATP-DEPENDENT DNA HELICASE SRS2"/>
    <property type="match status" value="1"/>
</dbReference>
<dbReference type="RefSeq" id="WP_047372585.1">
    <property type="nucleotide sequence ID" value="NZ_CABMNU010000005.1"/>
</dbReference>
<dbReference type="EMBL" id="DACSUM010000009">
    <property type="protein sequence ID" value="HAT3581293.1"/>
    <property type="molecule type" value="Genomic_DNA"/>
</dbReference>
<reference evidence="3" key="2">
    <citation type="submission" date="2020-10" db="EMBL/GenBank/DDBJ databases">
        <authorList>
            <consortium name="NCBI Pathogen Detection Project"/>
        </authorList>
    </citation>
    <scope>NUCLEOTIDE SEQUENCE</scope>
    <source>
        <strain evidence="3">CAVp300</strain>
    </source>
</reference>
<dbReference type="PANTHER" id="PTHR11070">
    <property type="entry name" value="UVRD / RECB / PCRA DNA HELICASE FAMILY MEMBER"/>
    <property type="match status" value="1"/>
</dbReference>
<feature type="domain" description="UvrD-like helicase C-terminal" evidence="2">
    <location>
        <begin position="558"/>
        <end position="607"/>
    </location>
</feature>
<evidence type="ECO:0000259" key="2">
    <source>
        <dbReference type="Pfam" id="PF13538"/>
    </source>
</evidence>
<dbReference type="GO" id="GO:0000725">
    <property type="term" value="P:recombinational repair"/>
    <property type="evidence" value="ECO:0007669"/>
    <property type="project" value="TreeGrafter"/>
</dbReference>
<accession>A0A9P3T5G7</accession>
<protein>
    <recommendedName>
        <fullName evidence="1">DNA 3'-5' helicase II</fullName>
    </recommendedName>
</protein>
<evidence type="ECO:0000313" key="4">
    <source>
        <dbReference type="Proteomes" id="UP000867740"/>
    </source>
</evidence>
<reference evidence="3" key="1">
    <citation type="journal article" date="2018" name="Genome Biol.">
        <title>SKESA: strategic k-mer extension for scrupulous assemblies.</title>
        <authorList>
            <person name="Souvorov A."/>
            <person name="Agarwala R."/>
            <person name="Lipman D.J."/>
        </authorList>
    </citation>
    <scope>NUCLEOTIDE SEQUENCE</scope>
    <source>
        <strain evidence="3">CAVp300</strain>
    </source>
</reference>
<keyword evidence="3" id="KW-0547">Nucleotide-binding</keyword>
<dbReference type="SUPFAM" id="SSF52540">
    <property type="entry name" value="P-loop containing nucleoside triphosphate hydrolases"/>
    <property type="match status" value="1"/>
</dbReference>
<dbReference type="GO" id="GO:0003677">
    <property type="term" value="F:DNA binding"/>
    <property type="evidence" value="ECO:0007669"/>
    <property type="project" value="InterPro"/>
</dbReference>
<dbReference type="GO" id="GO:0043138">
    <property type="term" value="F:3'-5' DNA helicase activity"/>
    <property type="evidence" value="ECO:0007669"/>
    <property type="project" value="TreeGrafter"/>
</dbReference>
<sequence length="693" mass="79730">MIDFVFGKKSNPAAVDALVSSLSSFDAEGTLYIGYPMFDSGNEAMLTDAMLITLQHGVVIFDLTTLSETNTDKIFEYQDELYRGVFQKFLSQKELLKRRDLAFDIKVISIRNDELKDDSFSTMESLVEKISEFDALDLQLFKQINATIQKTDVLKPSKKRSNVTREDSYGGIMKSIEKEIANLDSWQKKAAIESPDKPQRIRGLAGSGKTIILAMKAAYLHAYEDDKRIVVTFQSRTLYQQFKRLIEKFYFDHKKDEPDYNFLTIQHAWGGAEKGVYSEICNYLSYSPMNWYAAESKYGRDDAFKGICKELLDFIGDKDFPPIYDYVLIDEAQDFPEEFFKLVYKFTRDPQKIVWAYDELQNLGEYKMLPPEDLFGADENSIPLVTLQNLKDKPQQDVMLPICYRNPPWTLTLALAFGLGIYREGGLVRMFREPTFWNNIGFETVGGNLRFGSGVTLQRAKDRTPDFFYDLINPENAIVVNKHTTNEEQAKWVANQIKENIENQELEPSDILIIYPVPYTMAKQAAYLTYELRNLNIDCHIVGKDSSRDLIFKEKSVAITHIHRAKGNEAAMVYVMNAQFYQGGYELGKKRNSLFTAITRTKAWLRINGVGPEMDVLMKEYEEVVNQNYRLSFTYPEPGVMDKMDNTYGDKSEEQRNELATSFEQIKRIKKMLSSGELTLEDVPEDIRGIFGE</sequence>